<dbReference type="PIRSF" id="PIRSF028200">
    <property type="entry name" value="UCP028200"/>
    <property type="match status" value="1"/>
</dbReference>
<dbReference type="PROSITE" id="PS51257">
    <property type="entry name" value="PROKAR_LIPOPROTEIN"/>
    <property type="match status" value="1"/>
</dbReference>
<evidence type="ECO:0008006" key="5">
    <source>
        <dbReference type="Google" id="ProtNLM"/>
    </source>
</evidence>
<dbReference type="Proteomes" id="UP000027154">
    <property type="component" value="Unassembled WGS sequence"/>
</dbReference>
<feature type="chain" id="PRO_5044856035" description="Lipoprotein" evidence="2">
    <location>
        <begin position="28"/>
        <end position="287"/>
    </location>
</feature>
<proteinExistence type="predicted"/>
<protein>
    <recommendedName>
        <fullName evidence="5">Lipoprotein</fullName>
    </recommendedName>
</protein>
<evidence type="ECO:0000313" key="4">
    <source>
        <dbReference type="Proteomes" id="UP000027154"/>
    </source>
</evidence>
<feature type="coiled-coil region" evidence="1">
    <location>
        <begin position="133"/>
        <end position="177"/>
    </location>
</feature>
<dbReference type="Pfam" id="PF19795">
    <property type="entry name" value="DUF6279"/>
    <property type="match status" value="1"/>
</dbReference>
<keyword evidence="2" id="KW-0732">Signal</keyword>
<accession>A0ABD3Y8X5</accession>
<evidence type="ECO:0000313" key="3">
    <source>
        <dbReference type="EMBL" id="KDC51017.1"/>
    </source>
</evidence>
<dbReference type="EMBL" id="JJNZ01000030">
    <property type="protein sequence ID" value="KDC51017.1"/>
    <property type="molecule type" value="Genomic_DNA"/>
</dbReference>
<dbReference type="AlphaFoldDB" id="A0ABD3Y8X5"/>
<comment type="caution">
    <text evidence="3">The sequence shown here is derived from an EMBL/GenBank/DDBJ whole genome shotgun (WGS) entry which is preliminary data.</text>
</comment>
<feature type="signal peptide" evidence="2">
    <location>
        <begin position="1"/>
        <end position="27"/>
    </location>
</feature>
<keyword evidence="1" id="KW-0175">Coiled coil</keyword>
<gene>
    <name evidence="3" type="ORF">DC53_10785</name>
</gene>
<organism evidence="3 4">
    <name type="scientific">Pseudoalteromonas fuliginea</name>
    <dbReference type="NCBI Taxonomy" id="1872678"/>
    <lineage>
        <taxon>Bacteria</taxon>
        <taxon>Pseudomonadati</taxon>
        <taxon>Pseudomonadota</taxon>
        <taxon>Gammaproteobacteria</taxon>
        <taxon>Alteromonadales</taxon>
        <taxon>Pseudoalteromonadaceae</taxon>
        <taxon>Pseudoalteromonas</taxon>
    </lineage>
</organism>
<name>A0ABD3Y8X5_9GAMM</name>
<evidence type="ECO:0000256" key="2">
    <source>
        <dbReference type="SAM" id="SignalP"/>
    </source>
</evidence>
<reference evidence="3 4" key="1">
    <citation type="submission" date="2014-04" db="EMBL/GenBank/DDBJ databases">
        <title>Pseudoalteromonas galatheae sp. nov., isolated from a deep-sea polychaete near Canal Concepcion, Chile.</title>
        <authorList>
            <person name="Machado H.R."/>
            <person name="Gram L."/>
            <person name="Vynne N.G."/>
        </authorList>
    </citation>
    <scope>NUCLEOTIDE SEQUENCE [LARGE SCALE GENOMIC DNA]</scope>
    <source>
        <strain evidence="3 4">KMM216</strain>
    </source>
</reference>
<dbReference type="InterPro" id="IPR016875">
    <property type="entry name" value="UCP028200"/>
</dbReference>
<sequence length="287" mass="34178">MLNNTKMKKFKHVGVAISMLFLCSCSASFTYNNLSWLSSFWVDDYVDLNKQQNKQLKKIIETTQHWHRSTQLPAYKQDIQNIKTLFNEGLKPVRLKEHVVFAKKHWRNLLEFAYLPLAELGENLTPLQRKTFINNIQEKIDEERDELNEQTFIARKKDRLEEQLEYYEQWLGKLNAEQKILIKLTNDKHQDSSELWLEYKQQRLNAAKQVFESENLTQSEFIEQLSTVIKERELYMSPELLKINDENLSLYVNLLNELNTTLSDKQRENVNERFDELIDTLDDIIEG</sequence>
<evidence type="ECO:0000256" key="1">
    <source>
        <dbReference type="SAM" id="Coils"/>
    </source>
</evidence>
<dbReference type="RefSeq" id="WP_007375518.1">
    <property type="nucleotide sequence ID" value="NZ_JBBMQV010000009.1"/>
</dbReference>